<comment type="caution">
    <text evidence="2">The sequence shown here is derived from an EMBL/GenBank/DDBJ whole genome shotgun (WGS) entry which is preliminary data.</text>
</comment>
<dbReference type="SUPFAM" id="SSF51735">
    <property type="entry name" value="NAD(P)-binding Rossmann-fold domains"/>
    <property type="match status" value="1"/>
</dbReference>
<dbReference type="Gene3D" id="3.40.50.720">
    <property type="entry name" value="NAD(P)-binding Rossmann-like Domain"/>
    <property type="match status" value="1"/>
</dbReference>
<proteinExistence type="predicted"/>
<name>A0AAD7QK38_9ASCO</name>
<evidence type="ECO:0000259" key="1">
    <source>
        <dbReference type="SMART" id="SM00829"/>
    </source>
</evidence>
<dbReference type="PANTHER" id="PTHR44013">
    <property type="entry name" value="ZINC-TYPE ALCOHOL DEHYDROGENASE-LIKE PROTEIN C16A3.02C"/>
    <property type="match status" value="1"/>
</dbReference>
<dbReference type="Gene3D" id="3.90.180.10">
    <property type="entry name" value="Medium-chain alcohol dehydrogenases, catalytic domain"/>
    <property type="match status" value="1"/>
</dbReference>
<dbReference type="InterPro" id="IPR011032">
    <property type="entry name" value="GroES-like_sf"/>
</dbReference>
<dbReference type="Pfam" id="PF13602">
    <property type="entry name" value="ADH_zinc_N_2"/>
    <property type="match status" value="1"/>
</dbReference>
<organism evidence="2 3">
    <name type="scientific">Lipomyces tetrasporus</name>
    <dbReference type="NCBI Taxonomy" id="54092"/>
    <lineage>
        <taxon>Eukaryota</taxon>
        <taxon>Fungi</taxon>
        <taxon>Dikarya</taxon>
        <taxon>Ascomycota</taxon>
        <taxon>Saccharomycotina</taxon>
        <taxon>Lipomycetes</taxon>
        <taxon>Lipomycetales</taxon>
        <taxon>Lipomycetaceae</taxon>
        <taxon>Lipomyces</taxon>
    </lineage>
</organism>
<sequence length="364" mass="39187">MLSHNLRTAFITLTHQATKLQAIHRAFTSAATMAIPKTQMAVVQPDKMTTDVILITDHPVPTPKPFSDEHLVRVHTAAITNGELLWTKNFGIPEEFAAVKVLVPCDDVAGTVVTAPASSPFPPGTEVYARSNYNRTGCAREYTILLTDEMAKRPQRLSWAESAAVPMSAETAWQALFIHAGLEPKAGVGAKGKRVFVTAASGGVGVWMVQLAKWAGAEVVATCGVDNVEWVKSLGADDVIDYTTTDLKQWAAEEGHKVDLVIDCIGRKSLADAWWVVKPGGTLISIFQPPEGVKPAGVEANIKDLFFVMEANGEQLQKVTELIEAGTGKPALDSAFPIAQFQEAFRKVESGKTRGKVVLDLGAN</sequence>
<dbReference type="InterPro" id="IPR020843">
    <property type="entry name" value="ER"/>
</dbReference>
<dbReference type="SMART" id="SM00829">
    <property type="entry name" value="PKS_ER"/>
    <property type="match status" value="1"/>
</dbReference>
<gene>
    <name evidence="2" type="ORF">POJ06DRAFT_263976</name>
</gene>
<dbReference type="PANTHER" id="PTHR44013:SF5">
    <property type="entry name" value="OXIDOREDUCTASE, PUTATIVE (AFU_ORTHOLOGUE AFUA_5G01290)-RELATED"/>
    <property type="match status" value="1"/>
</dbReference>
<evidence type="ECO:0000313" key="3">
    <source>
        <dbReference type="Proteomes" id="UP001217417"/>
    </source>
</evidence>
<dbReference type="SUPFAM" id="SSF50129">
    <property type="entry name" value="GroES-like"/>
    <property type="match status" value="1"/>
</dbReference>
<protein>
    <recommendedName>
        <fullName evidence="1">Enoyl reductase (ER) domain-containing protein</fullName>
    </recommendedName>
</protein>
<dbReference type="InterPro" id="IPR036291">
    <property type="entry name" value="NAD(P)-bd_dom_sf"/>
</dbReference>
<evidence type="ECO:0000313" key="2">
    <source>
        <dbReference type="EMBL" id="KAJ8096494.1"/>
    </source>
</evidence>
<dbReference type="GeneID" id="80884122"/>
<keyword evidence="3" id="KW-1185">Reference proteome</keyword>
<dbReference type="GO" id="GO:0016491">
    <property type="term" value="F:oxidoreductase activity"/>
    <property type="evidence" value="ECO:0007669"/>
    <property type="project" value="InterPro"/>
</dbReference>
<dbReference type="Proteomes" id="UP001217417">
    <property type="component" value="Unassembled WGS sequence"/>
</dbReference>
<dbReference type="InterPro" id="IPR052733">
    <property type="entry name" value="Chloroplast_QOR"/>
</dbReference>
<accession>A0AAD7QK38</accession>
<dbReference type="RefSeq" id="XP_056039944.1">
    <property type="nucleotide sequence ID" value="XM_056188956.1"/>
</dbReference>
<reference evidence="2" key="1">
    <citation type="submission" date="2023-03" db="EMBL/GenBank/DDBJ databases">
        <title>Near-Complete genome sequence of Lipomyces tetrasporous NRRL Y-64009, an oleaginous yeast capable of growing on lignocellulosic hydrolysates.</title>
        <authorList>
            <consortium name="Lawrence Berkeley National Laboratory"/>
            <person name="Jagtap S.S."/>
            <person name="Liu J.-J."/>
            <person name="Walukiewicz H.E."/>
            <person name="Pangilinan J."/>
            <person name="Lipzen A."/>
            <person name="Ahrendt S."/>
            <person name="Koriabine M."/>
            <person name="Cobaugh K."/>
            <person name="Salamov A."/>
            <person name="Yoshinaga Y."/>
            <person name="Ng V."/>
            <person name="Daum C."/>
            <person name="Grigoriev I.V."/>
            <person name="Slininger P.J."/>
            <person name="Dien B.S."/>
            <person name="Jin Y.-S."/>
            <person name="Rao C.V."/>
        </authorList>
    </citation>
    <scope>NUCLEOTIDE SEQUENCE</scope>
    <source>
        <strain evidence="2">NRRL Y-64009</strain>
    </source>
</reference>
<dbReference type="EMBL" id="JARPMG010000015">
    <property type="protein sequence ID" value="KAJ8096494.1"/>
    <property type="molecule type" value="Genomic_DNA"/>
</dbReference>
<dbReference type="CDD" id="cd05289">
    <property type="entry name" value="MDR_like_2"/>
    <property type="match status" value="1"/>
</dbReference>
<feature type="domain" description="Enoyl reductase (ER)" evidence="1">
    <location>
        <begin position="49"/>
        <end position="359"/>
    </location>
</feature>
<dbReference type="AlphaFoldDB" id="A0AAD7QK38"/>